<evidence type="ECO:0000313" key="6">
    <source>
        <dbReference type="EMBL" id="HGU32933.1"/>
    </source>
</evidence>
<evidence type="ECO:0000256" key="2">
    <source>
        <dbReference type="ARBA" id="ARBA00022741"/>
    </source>
</evidence>
<dbReference type="AlphaFoldDB" id="A0A7C4RQC5"/>
<name>A0A7C4RQC5_9BACT</name>
<dbReference type="Gene3D" id="2.30.110.10">
    <property type="entry name" value="Electron Transport, Fmn-binding Protein, Chain A"/>
    <property type="match status" value="1"/>
</dbReference>
<feature type="domain" description="Type III secretion system flagellar brake protein YcgR PilZN" evidence="5">
    <location>
        <begin position="19"/>
        <end position="99"/>
    </location>
</feature>
<keyword evidence="3" id="KW-0975">Bacterial flagellum</keyword>
<evidence type="ECO:0000259" key="4">
    <source>
        <dbReference type="Pfam" id="PF07238"/>
    </source>
</evidence>
<organism evidence="6">
    <name type="scientific">Desulfatirhabdium butyrativorans</name>
    <dbReference type="NCBI Taxonomy" id="340467"/>
    <lineage>
        <taxon>Bacteria</taxon>
        <taxon>Pseudomonadati</taxon>
        <taxon>Thermodesulfobacteriota</taxon>
        <taxon>Desulfobacteria</taxon>
        <taxon>Desulfobacterales</taxon>
        <taxon>Desulfatirhabdiaceae</taxon>
        <taxon>Desulfatirhabdium</taxon>
    </lineage>
</organism>
<dbReference type="SUPFAM" id="SSF141371">
    <property type="entry name" value="PilZ domain-like"/>
    <property type="match status" value="2"/>
</dbReference>
<sequence length="222" mass="24816">METNIRVPNGGNRLSIELGSALNLQFPNEPSRHMFSLIGMDIDELLIVKPKAFPQVRHLINEGVSVVVRYLSNGKVFGFRSMIQGKVVKPLPMVFLSYPDHLETINLRQKERIYCYLPAQLVTEQATLPGMVVDLSEGGCRWVSKNPLLPKEIHLAVNETIHIAFPLPGKCGVIKMQAMVRVVNQEPGLIQIGMAFQNLDAQTVEDIARYVAEARSVQQKMA</sequence>
<feature type="domain" description="PilZ" evidence="4">
    <location>
        <begin position="107"/>
        <end position="212"/>
    </location>
</feature>
<dbReference type="InterPro" id="IPR009875">
    <property type="entry name" value="PilZ_domain"/>
</dbReference>
<dbReference type="Gene3D" id="2.40.10.220">
    <property type="entry name" value="predicted glycosyltransferase like domains"/>
    <property type="match status" value="1"/>
</dbReference>
<dbReference type="Pfam" id="PF12945">
    <property type="entry name" value="PilZNR"/>
    <property type="match status" value="1"/>
</dbReference>
<keyword evidence="2" id="KW-0547">Nucleotide-binding</keyword>
<accession>A0A7C4RQC5</accession>
<reference evidence="6" key="1">
    <citation type="journal article" date="2020" name="mSystems">
        <title>Genome- and Community-Level Interaction Insights into Carbon Utilization and Element Cycling Functions of Hydrothermarchaeota in Hydrothermal Sediment.</title>
        <authorList>
            <person name="Zhou Z."/>
            <person name="Liu Y."/>
            <person name="Xu W."/>
            <person name="Pan J."/>
            <person name="Luo Z.H."/>
            <person name="Li M."/>
        </authorList>
    </citation>
    <scope>NUCLEOTIDE SEQUENCE [LARGE SCALE GENOMIC DNA]</scope>
    <source>
        <strain evidence="6">SpSt-477</strain>
    </source>
</reference>
<evidence type="ECO:0000259" key="5">
    <source>
        <dbReference type="Pfam" id="PF12945"/>
    </source>
</evidence>
<proteinExistence type="predicted"/>
<evidence type="ECO:0000256" key="3">
    <source>
        <dbReference type="ARBA" id="ARBA00023143"/>
    </source>
</evidence>
<keyword evidence="6" id="KW-0969">Cilium</keyword>
<gene>
    <name evidence="6" type="ORF">ENS29_08760</name>
</gene>
<dbReference type="InterPro" id="IPR009926">
    <property type="entry name" value="T3SS_YcgR_PilZN"/>
</dbReference>
<evidence type="ECO:0000256" key="1">
    <source>
        <dbReference type="ARBA" id="ARBA00022636"/>
    </source>
</evidence>
<dbReference type="GO" id="GO:0035438">
    <property type="term" value="F:cyclic-di-GMP binding"/>
    <property type="evidence" value="ECO:0007669"/>
    <property type="project" value="InterPro"/>
</dbReference>
<keyword evidence="1" id="KW-0973">c-di-GMP</keyword>
<dbReference type="EMBL" id="DSUH01000206">
    <property type="protein sequence ID" value="HGU32933.1"/>
    <property type="molecule type" value="Genomic_DNA"/>
</dbReference>
<dbReference type="Pfam" id="PF07238">
    <property type="entry name" value="PilZ"/>
    <property type="match status" value="1"/>
</dbReference>
<protein>
    <submittedName>
        <fullName evidence="6">Flagellar brake protein</fullName>
    </submittedName>
</protein>
<keyword evidence="6" id="KW-0282">Flagellum</keyword>
<comment type="caution">
    <text evidence="6">The sequence shown here is derived from an EMBL/GenBank/DDBJ whole genome shotgun (WGS) entry which is preliminary data.</text>
</comment>
<dbReference type="InterPro" id="IPR012349">
    <property type="entry name" value="Split_barrel_FMN-bd"/>
</dbReference>
<keyword evidence="6" id="KW-0966">Cell projection</keyword>